<dbReference type="InterPro" id="IPR036388">
    <property type="entry name" value="WH-like_DNA-bd_sf"/>
</dbReference>
<reference evidence="6 7" key="1">
    <citation type="submission" date="2024-10" db="EMBL/GenBank/DDBJ databases">
        <title>The Natural Products Discovery Center: Release of the First 8490 Sequenced Strains for Exploring Actinobacteria Biosynthetic Diversity.</title>
        <authorList>
            <person name="Kalkreuter E."/>
            <person name="Kautsar S.A."/>
            <person name="Yang D."/>
            <person name="Bader C.D."/>
            <person name="Teijaro C.N."/>
            <person name="Fluegel L."/>
            <person name="Davis C.M."/>
            <person name="Simpson J.R."/>
            <person name="Lauterbach L."/>
            <person name="Steele A.D."/>
            <person name="Gui C."/>
            <person name="Meng S."/>
            <person name="Li G."/>
            <person name="Viehrig K."/>
            <person name="Ye F."/>
            <person name="Su P."/>
            <person name="Kiefer A.F."/>
            <person name="Nichols A."/>
            <person name="Cepeda A.J."/>
            <person name="Yan W."/>
            <person name="Fan B."/>
            <person name="Jiang Y."/>
            <person name="Adhikari A."/>
            <person name="Zheng C.-J."/>
            <person name="Schuster L."/>
            <person name="Cowan T.M."/>
            <person name="Smanski M.J."/>
            <person name="Chevrette M.G."/>
            <person name="De Carvalho L.P.S."/>
            <person name="Shen B."/>
        </authorList>
    </citation>
    <scope>NUCLEOTIDE SEQUENCE [LARGE SCALE GENOMIC DNA]</scope>
    <source>
        <strain evidence="6 7">NPDC015755</strain>
    </source>
</reference>
<keyword evidence="2" id="KW-0238">DNA-binding</keyword>
<evidence type="ECO:0000256" key="2">
    <source>
        <dbReference type="ARBA" id="ARBA00023125"/>
    </source>
</evidence>
<dbReference type="Gene3D" id="1.10.10.10">
    <property type="entry name" value="Winged helix-like DNA-binding domain superfamily/Winged helix DNA-binding domain"/>
    <property type="match status" value="1"/>
</dbReference>
<dbReference type="EMBL" id="JBIBSM010000014">
    <property type="protein sequence ID" value="MFF8279220.1"/>
    <property type="molecule type" value="Genomic_DNA"/>
</dbReference>
<keyword evidence="3" id="KW-0804">Transcription</keyword>
<accession>A0ABW6YI21</accession>
<dbReference type="PANTHER" id="PTHR44688">
    <property type="entry name" value="DNA-BINDING TRANSCRIPTIONAL ACTIVATOR DEVR_DOSR"/>
    <property type="match status" value="1"/>
</dbReference>
<dbReference type="PANTHER" id="PTHR44688:SF16">
    <property type="entry name" value="DNA-BINDING TRANSCRIPTIONAL ACTIVATOR DEVR_DOSR"/>
    <property type="match status" value="1"/>
</dbReference>
<evidence type="ECO:0000256" key="4">
    <source>
        <dbReference type="SAM" id="MobiDB-lite"/>
    </source>
</evidence>
<feature type="domain" description="HTH luxR-type" evidence="5">
    <location>
        <begin position="604"/>
        <end position="669"/>
    </location>
</feature>
<proteinExistence type="predicted"/>
<evidence type="ECO:0000259" key="5">
    <source>
        <dbReference type="PROSITE" id="PS50043"/>
    </source>
</evidence>
<protein>
    <submittedName>
        <fullName evidence="6">LuxR C-terminal-related transcriptional regulator</fullName>
    </submittedName>
</protein>
<sequence length="677" mass="71323">MAVPVDQAAGAVSTAPAVERARDAAARESWAEAYTLLYEADRHPSAALGPDDLDLLADAAWWAGHVDESVAARLRAQAGYVAAGDHRGAGHTAWWLYFEYRCLGRPAAAAGWLRRARHHLEQDPDCPEQCYLAWTDAEEAQEHHDPGAALAAARRMNHLAGRSGSPDLIALSRQAHAAVLLANGRRREGLSLLDDAMCSVMAGELSGAFTGWLYCLALTQCMEAADFGRAVEWTHAAMTWCEPPWPPASRALAGRHPDPPPEHSRPAKDPGGRRPARPPDGHDSPGRTPVRNGPDAAEPGLAAEPALGGHDNPRPVPTGAGQARRVGPTGLDLTPAGPAGPAVAVTEGAEGQRAVPLTDNPFRGLCRIHYVEVLDLLGAWTLAEAEAGRVCQEVLVDSLEAAAAAHYAAGEIRRRQGRLDEAALSYAHAHELGRIPQPGLALLRLAQGKADAAVTGLRLALACQSEPRHDLICRARLLTAQTEVALAVGDVGGAATAVAELEALAADATLLGAMADTARGALALARQEPAQRPLRRALAAWLELRIPYDAAQVRMLLAAADRAAGDEEAARLELAAARATFERLGAAPDARRAAALLAGRPGTRGTLPGGLTSREAEVLRLVAAGRTNKDIARTLVISEHTVARHLNNIFAKLDVTSRAAATAYAYAHDLAEVVSGK</sequence>
<dbReference type="PROSITE" id="PS50043">
    <property type="entry name" value="HTH_LUXR_2"/>
    <property type="match status" value="1"/>
</dbReference>
<keyword evidence="7" id="KW-1185">Reference proteome</keyword>
<dbReference type="PRINTS" id="PR00038">
    <property type="entry name" value="HTHLUXR"/>
</dbReference>
<dbReference type="InterPro" id="IPR016032">
    <property type="entry name" value="Sig_transdc_resp-reg_C-effctor"/>
</dbReference>
<dbReference type="InterPro" id="IPR000792">
    <property type="entry name" value="Tscrpt_reg_LuxR_C"/>
</dbReference>
<evidence type="ECO:0000313" key="7">
    <source>
        <dbReference type="Proteomes" id="UP001603013"/>
    </source>
</evidence>
<evidence type="ECO:0000256" key="3">
    <source>
        <dbReference type="ARBA" id="ARBA00023163"/>
    </source>
</evidence>
<dbReference type="Pfam" id="PF00196">
    <property type="entry name" value="GerE"/>
    <property type="match status" value="1"/>
</dbReference>
<dbReference type="RefSeq" id="WP_391936251.1">
    <property type="nucleotide sequence ID" value="NZ_JBIBSM010000014.1"/>
</dbReference>
<dbReference type="PROSITE" id="PS00622">
    <property type="entry name" value="HTH_LUXR_1"/>
    <property type="match status" value="1"/>
</dbReference>
<gene>
    <name evidence="6" type="ORF">ACF05T_24370</name>
</gene>
<organism evidence="6 7">
    <name type="scientific">Streptomyces lateritius</name>
    <dbReference type="NCBI Taxonomy" id="67313"/>
    <lineage>
        <taxon>Bacteria</taxon>
        <taxon>Bacillati</taxon>
        <taxon>Actinomycetota</taxon>
        <taxon>Actinomycetes</taxon>
        <taxon>Kitasatosporales</taxon>
        <taxon>Streptomycetaceae</taxon>
        <taxon>Streptomyces</taxon>
    </lineage>
</organism>
<dbReference type="CDD" id="cd06170">
    <property type="entry name" value="LuxR_C_like"/>
    <property type="match status" value="1"/>
</dbReference>
<comment type="caution">
    <text evidence="6">The sequence shown here is derived from an EMBL/GenBank/DDBJ whole genome shotgun (WGS) entry which is preliminary data.</text>
</comment>
<dbReference type="SMART" id="SM00421">
    <property type="entry name" value="HTH_LUXR"/>
    <property type="match status" value="1"/>
</dbReference>
<name>A0ABW6YI21_9ACTN</name>
<dbReference type="Proteomes" id="UP001603013">
    <property type="component" value="Unassembled WGS sequence"/>
</dbReference>
<feature type="compositionally biased region" description="Low complexity" evidence="4">
    <location>
        <begin position="296"/>
        <end position="309"/>
    </location>
</feature>
<keyword evidence="1" id="KW-0805">Transcription regulation</keyword>
<evidence type="ECO:0000313" key="6">
    <source>
        <dbReference type="EMBL" id="MFF8279220.1"/>
    </source>
</evidence>
<feature type="region of interest" description="Disordered" evidence="4">
    <location>
        <begin position="249"/>
        <end position="343"/>
    </location>
</feature>
<dbReference type="SUPFAM" id="SSF46894">
    <property type="entry name" value="C-terminal effector domain of the bipartite response regulators"/>
    <property type="match status" value="1"/>
</dbReference>
<feature type="compositionally biased region" description="Low complexity" evidence="4">
    <location>
        <begin position="334"/>
        <end position="343"/>
    </location>
</feature>
<feature type="compositionally biased region" description="Basic and acidic residues" evidence="4">
    <location>
        <begin position="255"/>
        <end position="285"/>
    </location>
</feature>
<evidence type="ECO:0000256" key="1">
    <source>
        <dbReference type="ARBA" id="ARBA00023015"/>
    </source>
</evidence>